<dbReference type="OrthoDB" id="3872177at2"/>
<dbReference type="AlphaFoldDB" id="A0A420V7T3"/>
<evidence type="ECO:0000256" key="1">
    <source>
        <dbReference type="SAM" id="MobiDB-lite"/>
    </source>
</evidence>
<organism evidence="2 3">
    <name type="scientific">Streptomyces xinghaiensis</name>
    <dbReference type="NCBI Taxonomy" id="1038928"/>
    <lineage>
        <taxon>Bacteria</taxon>
        <taxon>Bacillati</taxon>
        <taxon>Actinomycetota</taxon>
        <taxon>Actinomycetes</taxon>
        <taxon>Kitasatosporales</taxon>
        <taxon>Streptomycetaceae</taxon>
        <taxon>Streptomyces</taxon>
    </lineage>
</organism>
<feature type="compositionally biased region" description="Basic and acidic residues" evidence="1">
    <location>
        <begin position="200"/>
        <end position="210"/>
    </location>
</feature>
<evidence type="ECO:0000313" key="3">
    <source>
        <dbReference type="Proteomes" id="UP000028058"/>
    </source>
</evidence>
<protein>
    <submittedName>
        <fullName evidence="2">Uncharacterized protein</fullName>
    </submittedName>
</protein>
<keyword evidence="3" id="KW-1185">Reference proteome</keyword>
<dbReference type="RefSeq" id="WP_043461682.1">
    <property type="nucleotide sequence ID" value="NZ_CP134822.1"/>
</dbReference>
<accession>A0A420V7T3</accession>
<comment type="caution">
    <text evidence="2">The sequence shown here is derived from an EMBL/GenBank/DDBJ whole genome shotgun (WGS) entry which is preliminary data.</text>
</comment>
<proteinExistence type="predicted"/>
<dbReference type="Proteomes" id="UP000028058">
    <property type="component" value="Unassembled WGS sequence"/>
</dbReference>
<evidence type="ECO:0000313" key="2">
    <source>
        <dbReference type="EMBL" id="RKM98017.1"/>
    </source>
</evidence>
<reference evidence="2 3" key="1">
    <citation type="journal article" date="2014" name="Genome Announc.">
        <title>Draft Genome Sequence of Streptomyces fradiae ATCC 19609, a Strain Highly Sensitive to Antibiotics.</title>
        <authorList>
            <person name="Bekker O.B."/>
            <person name="Klimina K.M."/>
            <person name="Vatlin A.A."/>
            <person name="Zakharevich N.V."/>
            <person name="Kasianov A.S."/>
            <person name="Danilenko V.N."/>
        </authorList>
    </citation>
    <scope>NUCLEOTIDE SEQUENCE [LARGE SCALE GENOMIC DNA]</scope>
    <source>
        <strain evidence="2 3">ATCC 19609</strain>
    </source>
</reference>
<sequence length="222" mass="23690">MSGEEDLRFGREPVHLITKGLNAAIGELKEIGGATDAVMGSGFQNLALSGMEAGAPELADAFEGFCDRWEWGVRALVEDANELAARLGLAAGLLHEEDRYWAGTLKVTVNSVVATGNPHATEEEIAQQSYREIITPDAPDYSAESFRQAGEDMKQTWLDTGRSVATEGQGGQAASGFRELIGLDDDTYAQGVDEVFGPSPEERAAQREPSQEPGGETSGGER</sequence>
<gene>
    <name evidence="2" type="ORF">SFRA_005645</name>
</gene>
<dbReference type="EMBL" id="JNAD02000002">
    <property type="protein sequence ID" value="RKM98017.1"/>
    <property type="molecule type" value="Genomic_DNA"/>
</dbReference>
<feature type="region of interest" description="Disordered" evidence="1">
    <location>
        <begin position="188"/>
        <end position="222"/>
    </location>
</feature>
<name>A0A420V7T3_9ACTN</name>